<proteinExistence type="predicted"/>
<keyword evidence="4" id="KW-1185">Reference proteome</keyword>
<dbReference type="InterPro" id="IPR011335">
    <property type="entry name" value="Restrct_endonuc-II-like"/>
</dbReference>
<dbReference type="PANTHER" id="PTHR30015:SF6">
    <property type="entry name" value="SLL1429 PROTEIN"/>
    <property type="match status" value="1"/>
</dbReference>
<feature type="transmembrane region" description="Helical" evidence="1">
    <location>
        <begin position="43"/>
        <end position="64"/>
    </location>
</feature>
<dbReference type="InterPro" id="IPR052906">
    <property type="entry name" value="Type_IV_Methyl-Rstrct_Enzyme"/>
</dbReference>
<dbReference type="PANTHER" id="PTHR30015">
    <property type="entry name" value="MRR RESTRICTION SYSTEM PROTEIN"/>
    <property type="match status" value="1"/>
</dbReference>
<organism evidence="3 4">
    <name type="scientific">Micromonospora zhanjiangensis</name>
    <dbReference type="NCBI Taxonomy" id="1522057"/>
    <lineage>
        <taxon>Bacteria</taxon>
        <taxon>Bacillati</taxon>
        <taxon>Actinomycetota</taxon>
        <taxon>Actinomycetes</taxon>
        <taxon>Micromonosporales</taxon>
        <taxon>Micromonosporaceae</taxon>
        <taxon>Micromonospora</taxon>
    </lineage>
</organism>
<keyword evidence="3" id="KW-0540">Nuclease</keyword>
<reference evidence="4" key="1">
    <citation type="journal article" date="2019" name="Int. J. Syst. Evol. Microbiol.">
        <title>The Global Catalogue of Microorganisms (GCM) 10K type strain sequencing project: providing services to taxonomists for standard genome sequencing and annotation.</title>
        <authorList>
            <consortium name="The Broad Institute Genomics Platform"/>
            <consortium name="The Broad Institute Genome Sequencing Center for Infectious Disease"/>
            <person name="Wu L."/>
            <person name="Ma J."/>
        </authorList>
    </citation>
    <scope>NUCLEOTIDE SEQUENCE [LARGE SCALE GENOMIC DNA]</scope>
    <source>
        <strain evidence="4">2902at01</strain>
    </source>
</reference>
<dbReference type="EMBL" id="JBHSBN010000005">
    <property type="protein sequence ID" value="MFC4106142.1"/>
    <property type="molecule type" value="Genomic_DNA"/>
</dbReference>
<keyword evidence="3" id="KW-0378">Hydrolase</keyword>
<evidence type="ECO:0000313" key="3">
    <source>
        <dbReference type="EMBL" id="MFC4106142.1"/>
    </source>
</evidence>
<feature type="transmembrane region" description="Helical" evidence="1">
    <location>
        <begin position="70"/>
        <end position="93"/>
    </location>
</feature>
<dbReference type="RefSeq" id="WP_377543636.1">
    <property type="nucleotide sequence ID" value="NZ_JBHSBN010000005.1"/>
</dbReference>
<keyword evidence="1" id="KW-0812">Transmembrane</keyword>
<keyword evidence="1" id="KW-1133">Transmembrane helix</keyword>
<evidence type="ECO:0000256" key="1">
    <source>
        <dbReference type="SAM" id="Phobius"/>
    </source>
</evidence>
<dbReference type="SUPFAM" id="SSF52980">
    <property type="entry name" value="Restriction endonuclease-like"/>
    <property type="match status" value="1"/>
</dbReference>
<feature type="domain" description="Restriction endonuclease type IV Mrr" evidence="2">
    <location>
        <begin position="114"/>
        <end position="224"/>
    </location>
</feature>
<protein>
    <submittedName>
        <fullName evidence="3">Restriction endonuclease</fullName>
    </submittedName>
</protein>
<gene>
    <name evidence="3" type="ORF">ACFOX0_09350</name>
</gene>
<evidence type="ECO:0000313" key="4">
    <source>
        <dbReference type="Proteomes" id="UP001595868"/>
    </source>
</evidence>
<dbReference type="GO" id="GO:0004519">
    <property type="term" value="F:endonuclease activity"/>
    <property type="evidence" value="ECO:0007669"/>
    <property type="project" value="UniProtKB-KW"/>
</dbReference>
<dbReference type="InterPro" id="IPR007560">
    <property type="entry name" value="Restrct_endonuc_IV_Mrr"/>
</dbReference>
<dbReference type="Gene3D" id="3.40.1350.10">
    <property type="match status" value="1"/>
</dbReference>
<comment type="caution">
    <text evidence="3">The sequence shown here is derived from an EMBL/GenBank/DDBJ whole genome shotgun (WGS) entry which is preliminary data.</text>
</comment>
<keyword evidence="1" id="KW-0472">Membrane</keyword>
<sequence length="240" mass="26153">MPYVRAHTRRDGARVRGHFRRRRRGSVRRSVTRRRTGGRGVGGLDLLLGGLVLVLTVVAVRYVVGVVTRHPYWTGFLVTVVLAGAVAVLVAVAKGQARQRAEQAERDRLVAVTDTMSGAEFEQWFGRLLAASGFRDVTVVGGAGDRGADVTAIAPDGRRVVVQCKRQHLGNRVGSAAIQRFAGTCHRVHHGDLCMIVTNGWFTNGDGARLAHELGIALVDRRLLEVWAYTRRPPPALAGR</sequence>
<keyword evidence="3" id="KW-0255">Endonuclease</keyword>
<evidence type="ECO:0000259" key="2">
    <source>
        <dbReference type="Pfam" id="PF04471"/>
    </source>
</evidence>
<accession>A0ABV8KJQ7</accession>
<dbReference type="Pfam" id="PF04471">
    <property type="entry name" value="Mrr_cat"/>
    <property type="match status" value="1"/>
</dbReference>
<dbReference type="Proteomes" id="UP001595868">
    <property type="component" value="Unassembled WGS sequence"/>
</dbReference>
<name>A0ABV8KJQ7_9ACTN</name>
<dbReference type="InterPro" id="IPR011856">
    <property type="entry name" value="tRNA_endonuc-like_dom_sf"/>
</dbReference>